<protein>
    <recommendedName>
        <fullName evidence="2">non-specific serine/threonine protein kinase</fullName>
        <ecNumber evidence="2">2.7.11.1</ecNumber>
    </recommendedName>
</protein>
<dbReference type="Pfam" id="PF00069">
    <property type="entry name" value="Pkinase"/>
    <property type="match status" value="1"/>
</dbReference>
<organism evidence="12 13">
    <name type="scientific">Tetrabaena socialis</name>
    <dbReference type="NCBI Taxonomy" id="47790"/>
    <lineage>
        <taxon>Eukaryota</taxon>
        <taxon>Viridiplantae</taxon>
        <taxon>Chlorophyta</taxon>
        <taxon>core chlorophytes</taxon>
        <taxon>Chlorophyceae</taxon>
        <taxon>CS clade</taxon>
        <taxon>Chlamydomonadales</taxon>
        <taxon>Tetrabaenaceae</taxon>
        <taxon>Tetrabaena</taxon>
    </lineage>
</organism>
<keyword evidence="5 10" id="KW-0547">Nucleotide-binding</keyword>
<dbReference type="GO" id="GO:0004674">
    <property type="term" value="F:protein serine/threonine kinase activity"/>
    <property type="evidence" value="ECO:0007669"/>
    <property type="project" value="UniProtKB-KW"/>
</dbReference>
<dbReference type="OrthoDB" id="248923at2759"/>
<keyword evidence="6 12" id="KW-0418">Kinase</keyword>
<comment type="catalytic activity">
    <reaction evidence="9">
        <text>L-seryl-[protein] + ATP = O-phospho-L-seryl-[protein] + ADP + H(+)</text>
        <dbReference type="Rhea" id="RHEA:17989"/>
        <dbReference type="Rhea" id="RHEA-COMP:9863"/>
        <dbReference type="Rhea" id="RHEA-COMP:11604"/>
        <dbReference type="ChEBI" id="CHEBI:15378"/>
        <dbReference type="ChEBI" id="CHEBI:29999"/>
        <dbReference type="ChEBI" id="CHEBI:30616"/>
        <dbReference type="ChEBI" id="CHEBI:83421"/>
        <dbReference type="ChEBI" id="CHEBI:456216"/>
        <dbReference type="EC" id="2.7.11.1"/>
    </reaction>
</comment>
<dbReference type="AlphaFoldDB" id="A0A2J8AK21"/>
<dbReference type="SMART" id="SM00220">
    <property type="entry name" value="S_TKc"/>
    <property type="match status" value="1"/>
</dbReference>
<keyword evidence="13" id="KW-1185">Reference proteome</keyword>
<dbReference type="PANTHER" id="PTHR44899:SF6">
    <property type="entry name" value="SERINE_THREONINE PROTEIN KINASE"/>
    <property type="match status" value="1"/>
</dbReference>
<dbReference type="Gene3D" id="3.30.200.20">
    <property type="entry name" value="Phosphorylase Kinase, domain 1"/>
    <property type="match status" value="1"/>
</dbReference>
<accession>A0A2J8AK21</accession>
<dbReference type="InterPro" id="IPR011009">
    <property type="entry name" value="Kinase-like_dom_sf"/>
</dbReference>
<keyword evidence="3" id="KW-0723">Serine/threonine-protein kinase</keyword>
<dbReference type="FunFam" id="3.30.200.20:FF:000097">
    <property type="entry name" value="Probable serine/threonine-protein kinase nek1"/>
    <property type="match status" value="1"/>
</dbReference>
<comment type="catalytic activity">
    <reaction evidence="8">
        <text>L-threonyl-[protein] + ATP = O-phospho-L-threonyl-[protein] + ADP + H(+)</text>
        <dbReference type="Rhea" id="RHEA:46608"/>
        <dbReference type="Rhea" id="RHEA-COMP:11060"/>
        <dbReference type="Rhea" id="RHEA-COMP:11605"/>
        <dbReference type="ChEBI" id="CHEBI:15378"/>
        <dbReference type="ChEBI" id="CHEBI:30013"/>
        <dbReference type="ChEBI" id="CHEBI:30616"/>
        <dbReference type="ChEBI" id="CHEBI:61977"/>
        <dbReference type="ChEBI" id="CHEBI:456216"/>
        <dbReference type="EC" id="2.7.11.1"/>
    </reaction>
</comment>
<evidence type="ECO:0000313" key="13">
    <source>
        <dbReference type="Proteomes" id="UP000236333"/>
    </source>
</evidence>
<dbReference type="PROSITE" id="PS50011">
    <property type="entry name" value="PROTEIN_KINASE_DOM"/>
    <property type="match status" value="1"/>
</dbReference>
<evidence type="ECO:0000256" key="1">
    <source>
        <dbReference type="ARBA" id="ARBA00010886"/>
    </source>
</evidence>
<evidence type="ECO:0000256" key="3">
    <source>
        <dbReference type="ARBA" id="ARBA00022527"/>
    </source>
</evidence>
<name>A0A2J8AK21_9CHLO</name>
<evidence type="ECO:0000313" key="12">
    <source>
        <dbReference type="EMBL" id="PNH12872.1"/>
    </source>
</evidence>
<dbReference type="InterPro" id="IPR017441">
    <property type="entry name" value="Protein_kinase_ATP_BS"/>
</dbReference>
<dbReference type="PANTHER" id="PTHR44899">
    <property type="entry name" value="CAMK FAMILY PROTEIN KINASE"/>
    <property type="match status" value="1"/>
</dbReference>
<evidence type="ECO:0000256" key="5">
    <source>
        <dbReference type="ARBA" id="ARBA00022741"/>
    </source>
</evidence>
<evidence type="ECO:0000256" key="6">
    <source>
        <dbReference type="ARBA" id="ARBA00022777"/>
    </source>
</evidence>
<evidence type="ECO:0000256" key="4">
    <source>
        <dbReference type="ARBA" id="ARBA00022679"/>
    </source>
</evidence>
<comment type="similarity">
    <text evidence="1">Belongs to the protein kinase superfamily. NEK Ser/Thr protein kinase family. NIMA subfamily.</text>
</comment>
<dbReference type="Proteomes" id="UP000236333">
    <property type="component" value="Unassembled WGS sequence"/>
</dbReference>
<evidence type="ECO:0000256" key="10">
    <source>
        <dbReference type="PROSITE-ProRule" id="PRU10141"/>
    </source>
</evidence>
<evidence type="ECO:0000256" key="2">
    <source>
        <dbReference type="ARBA" id="ARBA00012513"/>
    </source>
</evidence>
<feature type="domain" description="Protein kinase" evidence="11">
    <location>
        <begin position="11"/>
        <end position="126"/>
    </location>
</feature>
<proteinExistence type="inferred from homology"/>
<evidence type="ECO:0000256" key="8">
    <source>
        <dbReference type="ARBA" id="ARBA00047899"/>
    </source>
</evidence>
<feature type="binding site" evidence="10">
    <location>
        <position position="40"/>
    </location>
    <ligand>
        <name>ATP</name>
        <dbReference type="ChEBI" id="CHEBI:30616"/>
    </ligand>
</feature>
<dbReference type="EC" id="2.7.11.1" evidence="2"/>
<gene>
    <name evidence="12" type="ORF">TSOC_000126</name>
</gene>
<dbReference type="InterPro" id="IPR051131">
    <property type="entry name" value="NEK_Ser/Thr_kinase_NIMA"/>
</dbReference>
<evidence type="ECO:0000256" key="9">
    <source>
        <dbReference type="ARBA" id="ARBA00048679"/>
    </source>
</evidence>
<dbReference type="GO" id="GO:0005524">
    <property type="term" value="F:ATP binding"/>
    <property type="evidence" value="ECO:0007669"/>
    <property type="project" value="UniProtKB-UniRule"/>
</dbReference>
<keyword evidence="7 10" id="KW-0067">ATP-binding</keyword>
<evidence type="ECO:0000259" key="11">
    <source>
        <dbReference type="PROSITE" id="PS50011"/>
    </source>
</evidence>
<keyword evidence="4" id="KW-0808">Transferase</keyword>
<reference evidence="12 13" key="1">
    <citation type="journal article" date="2017" name="Mol. Biol. Evol.">
        <title>The 4-celled Tetrabaena socialis nuclear genome reveals the essential components for genetic control of cell number at the origin of multicellularity in the volvocine lineage.</title>
        <authorList>
            <person name="Featherston J."/>
            <person name="Arakaki Y."/>
            <person name="Hanschen E.R."/>
            <person name="Ferris P.J."/>
            <person name="Michod R.E."/>
            <person name="Olson B.J.S.C."/>
            <person name="Nozaki H."/>
            <person name="Durand P.M."/>
        </authorList>
    </citation>
    <scope>NUCLEOTIDE SEQUENCE [LARGE SCALE GENOMIC DNA]</scope>
    <source>
        <strain evidence="12 13">NIES-571</strain>
    </source>
</reference>
<evidence type="ECO:0000256" key="7">
    <source>
        <dbReference type="ARBA" id="ARBA00022840"/>
    </source>
</evidence>
<dbReference type="EMBL" id="PGGS01000002">
    <property type="protein sequence ID" value="PNH12872.1"/>
    <property type="molecule type" value="Genomic_DNA"/>
</dbReference>
<dbReference type="PROSITE" id="PS00107">
    <property type="entry name" value="PROTEIN_KINASE_ATP"/>
    <property type="match status" value="1"/>
</dbReference>
<dbReference type="InterPro" id="IPR000719">
    <property type="entry name" value="Prot_kinase_dom"/>
</dbReference>
<comment type="caution">
    <text evidence="12">The sequence shown here is derived from an EMBL/GenBank/DDBJ whole genome shotgun (WGS) entry which is preliminary data.</text>
</comment>
<sequence length="126" mass="14055">MSKDQPRDRQFKVLKFVGKGSYGSVFLVQRLADGQTYALKEMDVRSMSQAEREDSANEIRLLASVSHPNVISYNEAFLDGNRLCIIMEYAGDGDIAKLIKSERRVKEGALDQECVCPMGHQPTAQG</sequence>
<dbReference type="SUPFAM" id="SSF56112">
    <property type="entry name" value="Protein kinase-like (PK-like)"/>
    <property type="match status" value="1"/>
</dbReference>